<keyword evidence="1 4" id="KW-0349">Heme</keyword>
<keyword evidence="3 4" id="KW-0408">Iron</keyword>
<evidence type="ECO:0000256" key="1">
    <source>
        <dbReference type="ARBA" id="ARBA00022617"/>
    </source>
</evidence>
<evidence type="ECO:0000256" key="3">
    <source>
        <dbReference type="ARBA" id="ARBA00023004"/>
    </source>
</evidence>
<reference evidence="6 7" key="1">
    <citation type="submission" date="2018-03" db="EMBL/GenBank/DDBJ databases">
        <authorList>
            <person name="Keele B.F."/>
        </authorList>
    </citation>
    <scope>NUCLEOTIDE SEQUENCE [LARGE SCALE GENOMIC DNA]</scope>
    <source>
        <strain evidence="6 7">CECT 8626</strain>
    </source>
</reference>
<name>A0A2R8B506_9RHOB</name>
<accession>A0A2R8B506</accession>
<keyword evidence="7" id="KW-1185">Reference proteome</keyword>
<feature type="domain" description="Cytochrome c" evidence="5">
    <location>
        <begin position="87"/>
        <end position="173"/>
    </location>
</feature>
<dbReference type="Proteomes" id="UP000244924">
    <property type="component" value="Unassembled WGS sequence"/>
</dbReference>
<dbReference type="Gene3D" id="1.10.760.10">
    <property type="entry name" value="Cytochrome c-like domain"/>
    <property type="match status" value="1"/>
</dbReference>
<proteinExistence type="predicted"/>
<keyword evidence="2 4" id="KW-0479">Metal-binding</keyword>
<evidence type="ECO:0000256" key="2">
    <source>
        <dbReference type="ARBA" id="ARBA00022723"/>
    </source>
</evidence>
<protein>
    <recommendedName>
        <fullName evidence="5">Cytochrome c domain-containing protein</fullName>
    </recommendedName>
</protein>
<sequence length="193" mass="21162">MSTNAKFIVFAVVLAAVAIFDGKSTARADAGHTHADDEHTEMLEAMRDMHAGHAHHHDFEAMEDISPEDMHRTMDFMVDIGLVLPPMDSERGKTAFMEKGCIVCHSINGVGGAIGPPLNATDMPVPMNAFEFAARMWRGAPAMVQMQEELFGEAIALNGEELADIVAFVHDEALQEQLTAADIPERFRSMIVR</sequence>
<dbReference type="OrthoDB" id="7866026at2"/>
<evidence type="ECO:0000256" key="4">
    <source>
        <dbReference type="PROSITE-ProRule" id="PRU00433"/>
    </source>
</evidence>
<dbReference type="GO" id="GO:0046872">
    <property type="term" value="F:metal ion binding"/>
    <property type="evidence" value="ECO:0007669"/>
    <property type="project" value="UniProtKB-KW"/>
</dbReference>
<gene>
    <name evidence="6" type="ORF">DEA8626_01224</name>
</gene>
<dbReference type="Pfam" id="PF00034">
    <property type="entry name" value="Cytochrom_C"/>
    <property type="match status" value="1"/>
</dbReference>
<dbReference type="SUPFAM" id="SSF46626">
    <property type="entry name" value="Cytochrome c"/>
    <property type="match status" value="1"/>
</dbReference>
<dbReference type="InterPro" id="IPR036909">
    <property type="entry name" value="Cyt_c-like_dom_sf"/>
</dbReference>
<evidence type="ECO:0000313" key="7">
    <source>
        <dbReference type="Proteomes" id="UP000244924"/>
    </source>
</evidence>
<dbReference type="GO" id="GO:0020037">
    <property type="term" value="F:heme binding"/>
    <property type="evidence" value="ECO:0007669"/>
    <property type="project" value="InterPro"/>
</dbReference>
<dbReference type="AlphaFoldDB" id="A0A2R8B506"/>
<dbReference type="RefSeq" id="WP_108852114.1">
    <property type="nucleotide sequence ID" value="NZ_OMOQ01000001.1"/>
</dbReference>
<dbReference type="GO" id="GO:0009055">
    <property type="term" value="F:electron transfer activity"/>
    <property type="evidence" value="ECO:0007669"/>
    <property type="project" value="InterPro"/>
</dbReference>
<evidence type="ECO:0000313" key="6">
    <source>
        <dbReference type="EMBL" id="SPH17698.1"/>
    </source>
</evidence>
<dbReference type="EMBL" id="OMOQ01000001">
    <property type="protein sequence ID" value="SPH17698.1"/>
    <property type="molecule type" value="Genomic_DNA"/>
</dbReference>
<organism evidence="6 7">
    <name type="scientific">Albidovulum aquaemixtae</name>
    <dbReference type="NCBI Taxonomy" id="1542388"/>
    <lineage>
        <taxon>Bacteria</taxon>
        <taxon>Pseudomonadati</taxon>
        <taxon>Pseudomonadota</taxon>
        <taxon>Alphaproteobacteria</taxon>
        <taxon>Rhodobacterales</taxon>
        <taxon>Paracoccaceae</taxon>
        <taxon>Albidovulum</taxon>
    </lineage>
</organism>
<evidence type="ECO:0000259" key="5">
    <source>
        <dbReference type="PROSITE" id="PS51007"/>
    </source>
</evidence>
<dbReference type="PROSITE" id="PS51007">
    <property type="entry name" value="CYTC"/>
    <property type="match status" value="1"/>
</dbReference>
<dbReference type="InterPro" id="IPR009056">
    <property type="entry name" value="Cyt_c-like_dom"/>
</dbReference>